<dbReference type="CDD" id="cd00635">
    <property type="entry name" value="PLPDE_III_YBL036c_like"/>
    <property type="match status" value="1"/>
</dbReference>
<evidence type="ECO:0000256" key="3">
    <source>
        <dbReference type="PIRSR" id="PIRSR004848-1"/>
    </source>
</evidence>
<dbReference type="HAMAP" id="MF_02087">
    <property type="entry name" value="PLP_homeostasis"/>
    <property type="match status" value="1"/>
</dbReference>
<dbReference type="NCBIfam" id="TIGR00044">
    <property type="entry name" value="YggS family pyridoxal phosphate-dependent enzyme"/>
    <property type="match status" value="1"/>
</dbReference>
<dbReference type="GO" id="GO:0030170">
    <property type="term" value="F:pyridoxal phosphate binding"/>
    <property type="evidence" value="ECO:0007669"/>
    <property type="project" value="UniProtKB-UniRule"/>
</dbReference>
<dbReference type="Proteomes" id="UP001145087">
    <property type="component" value="Unassembled WGS sequence"/>
</dbReference>
<dbReference type="AlphaFoldDB" id="A0A9X3F2F9"/>
<dbReference type="SUPFAM" id="SSF51419">
    <property type="entry name" value="PLP-binding barrel"/>
    <property type="match status" value="1"/>
</dbReference>
<name>A0A9X3F2F9_9BACT</name>
<accession>A0A9X3F2F9</accession>
<comment type="similarity">
    <text evidence="2 4">Belongs to the pyridoxal phosphate-binding protein YggS/PROSC family.</text>
</comment>
<dbReference type="PANTHER" id="PTHR10146">
    <property type="entry name" value="PROLINE SYNTHETASE CO-TRANSCRIBED BACTERIAL HOMOLOG PROTEIN"/>
    <property type="match status" value="1"/>
</dbReference>
<feature type="modified residue" description="N6-(pyridoxal phosphate)lysine" evidence="2 3">
    <location>
        <position position="25"/>
    </location>
</feature>
<protein>
    <recommendedName>
        <fullName evidence="2">Pyridoxal phosphate homeostasis protein</fullName>
        <shortName evidence="2">PLP homeostasis protein</shortName>
    </recommendedName>
</protein>
<dbReference type="RefSeq" id="WP_343331657.1">
    <property type="nucleotide sequence ID" value="NZ_JAPOHD010000007.1"/>
</dbReference>
<feature type="domain" description="Alanine racemase N-terminal" evidence="5">
    <location>
        <begin position="4"/>
        <end position="219"/>
    </location>
</feature>
<comment type="cofactor">
    <cofactor evidence="3">
        <name>pyridoxal 5'-phosphate</name>
        <dbReference type="ChEBI" id="CHEBI:597326"/>
    </cofactor>
</comment>
<evidence type="ECO:0000256" key="2">
    <source>
        <dbReference type="HAMAP-Rule" id="MF_02087"/>
    </source>
</evidence>
<dbReference type="Pfam" id="PF01168">
    <property type="entry name" value="Ala_racemase_N"/>
    <property type="match status" value="1"/>
</dbReference>
<evidence type="ECO:0000313" key="6">
    <source>
        <dbReference type="EMBL" id="MCY1719319.1"/>
    </source>
</evidence>
<sequence length="222" mass="25271">MDIGKNISELKQNLPEGVRLVAVSKTKPNEDILAAYHVGQRIFGENKVQDLTRKYEELPKDIEWHFIGHPQRNKVKYIAPFISLIHGVDSIKLLKTIDKEGAKNKRVIKCLLQFHIAEEATKFGLSEPEAVGILTSREFAELNNVEVVGVMGMATYTDDENQIRKEFQTLKEIFTELKRNFFAESDSFCEISMGMSDDYPLAVDEGSTLIRVGSKIFGRRNY</sequence>
<organism evidence="6 7">
    <name type="scientific">Draconibacterium aestuarii</name>
    <dbReference type="NCBI Taxonomy" id="2998507"/>
    <lineage>
        <taxon>Bacteria</taxon>
        <taxon>Pseudomonadati</taxon>
        <taxon>Bacteroidota</taxon>
        <taxon>Bacteroidia</taxon>
        <taxon>Marinilabiliales</taxon>
        <taxon>Prolixibacteraceae</taxon>
        <taxon>Draconibacterium</taxon>
    </lineage>
</organism>
<gene>
    <name evidence="6" type="ORF">OU798_03145</name>
</gene>
<dbReference type="PANTHER" id="PTHR10146:SF14">
    <property type="entry name" value="PYRIDOXAL PHOSPHATE HOMEOSTASIS PROTEIN"/>
    <property type="match status" value="1"/>
</dbReference>
<dbReference type="FunFam" id="3.20.20.10:FF:000018">
    <property type="entry name" value="Pyridoxal phosphate homeostasis protein"/>
    <property type="match status" value="1"/>
</dbReference>
<dbReference type="PIRSF" id="PIRSF004848">
    <property type="entry name" value="YBL036c_PLPDEIII"/>
    <property type="match status" value="1"/>
</dbReference>
<evidence type="ECO:0000259" key="5">
    <source>
        <dbReference type="Pfam" id="PF01168"/>
    </source>
</evidence>
<evidence type="ECO:0000256" key="1">
    <source>
        <dbReference type="ARBA" id="ARBA00022898"/>
    </source>
</evidence>
<dbReference type="EMBL" id="JAPOHD010000007">
    <property type="protein sequence ID" value="MCY1719319.1"/>
    <property type="molecule type" value="Genomic_DNA"/>
</dbReference>
<evidence type="ECO:0000313" key="7">
    <source>
        <dbReference type="Proteomes" id="UP001145087"/>
    </source>
</evidence>
<dbReference type="InterPro" id="IPR011078">
    <property type="entry name" value="PyrdxlP_homeostasis"/>
</dbReference>
<evidence type="ECO:0000256" key="4">
    <source>
        <dbReference type="RuleBase" id="RU004514"/>
    </source>
</evidence>
<dbReference type="InterPro" id="IPR001608">
    <property type="entry name" value="Ala_racemase_N"/>
</dbReference>
<comment type="function">
    <text evidence="2">Pyridoxal 5'-phosphate (PLP)-binding protein, which is involved in PLP homeostasis.</text>
</comment>
<dbReference type="Gene3D" id="3.20.20.10">
    <property type="entry name" value="Alanine racemase"/>
    <property type="match status" value="1"/>
</dbReference>
<keyword evidence="1 2" id="KW-0663">Pyridoxal phosphate</keyword>
<comment type="caution">
    <text evidence="6">The sequence shown here is derived from an EMBL/GenBank/DDBJ whole genome shotgun (WGS) entry which is preliminary data.</text>
</comment>
<dbReference type="InterPro" id="IPR029066">
    <property type="entry name" value="PLP-binding_barrel"/>
</dbReference>
<proteinExistence type="inferred from homology"/>
<reference evidence="6" key="1">
    <citation type="submission" date="2022-11" db="EMBL/GenBank/DDBJ databases">
        <title>Marilongibacter aestuarii gen. nov., sp. nov., isolated from tidal flat sediment.</title>
        <authorList>
            <person name="Jiayan W."/>
        </authorList>
    </citation>
    <scope>NUCLEOTIDE SEQUENCE</scope>
    <source>
        <strain evidence="6">Z1-6</strain>
    </source>
</reference>
<keyword evidence="7" id="KW-1185">Reference proteome</keyword>